<evidence type="ECO:0000256" key="1">
    <source>
        <dbReference type="SAM" id="MobiDB-lite"/>
    </source>
</evidence>
<gene>
    <name evidence="2" type="ORF">DERYTH_LOCUS16118</name>
</gene>
<evidence type="ECO:0000313" key="2">
    <source>
        <dbReference type="EMBL" id="CAG8742334.1"/>
    </source>
</evidence>
<keyword evidence="3" id="KW-1185">Reference proteome</keyword>
<dbReference type="EMBL" id="CAJVPY010013723">
    <property type="protein sequence ID" value="CAG8742334.1"/>
    <property type="molecule type" value="Genomic_DNA"/>
</dbReference>
<feature type="region of interest" description="Disordered" evidence="1">
    <location>
        <begin position="1"/>
        <end position="42"/>
    </location>
</feature>
<comment type="caution">
    <text evidence="2">The sequence shown here is derived from an EMBL/GenBank/DDBJ whole genome shotgun (WGS) entry which is preliminary data.</text>
</comment>
<evidence type="ECO:0000313" key="3">
    <source>
        <dbReference type="Proteomes" id="UP000789405"/>
    </source>
</evidence>
<accession>A0A9N9INN8</accession>
<feature type="non-terminal residue" evidence="2">
    <location>
        <position position="120"/>
    </location>
</feature>
<organism evidence="2 3">
    <name type="scientific">Dentiscutata erythropus</name>
    <dbReference type="NCBI Taxonomy" id="1348616"/>
    <lineage>
        <taxon>Eukaryota</taxon>
        <taxon>Fungi</taxon>
        <taxon>Fungi incertae sedis</taxon>
        <taxon>Mucoromycota</taxon>
        <taxon>Glomeromycotina</taxon>
        <taxon>Glomeromycetes</taxon>
        <taxon>Diversisporales</taxon>
        <taxon>Gigasporaceae</taxon>
        <taxon>Dentiscutata</taxon>
    </lineage>
</organism>
<sequence>MFEKNFKPDDNDEVDTSNNEVDKNNTDSNVELSNCEGKDDTTISKEENRIKVEKKAPIESKIGRYGNLALDEEPSYEKMALKLINTHLNKLEDANDVEIWYPCDNTIPEDLLGPIDGEKP</sequence>
<name>A0A9N9INN8_9GLOM</name>
<protein>
    <submittedName>
        <fullName evidence="2">18142_t:CDS:1</fullName>
    </submittedName>
</protein>
<proteinExistence type="predicted"/>
<reference evidence="2" key="1">
    <citation type="submission" date="2021-06" db="EMBL/GenBank/DDBJ databases">
        <authorList>
            <person name="Kallberg Y."/>
            <person name="Tangrot J."/>
            <person name="Rosling A."/>
        </authorList>
    </citation>
    <scope>NUCLEOTIDE SEQUENCE</scope>
    <source>
        <strain evidence="2">MA453B</strain>
    </source>
</reference>
<dbReference type="Proteomes" id="UP000789405">
    <property type="component" value="Unassembled WGS sequence"/>
</dbReference>
<dbReference type="AlphaFoldDB" id="A0A9N9INN8"/>